<gene>
    <name evidence="2" type="primary">LOC111112859</name>
</gene>
<evidence type="ECO:0000313" key="2">
    <source>
        <dbReference type="RefSeq" id="XP_022306422.1"/>
    </source>
</evidence>
<dbReference type="GeneID" id="111112859"/>
<sequence>MSPVDKLLFLRIKCLRVNAVNTTNFTLDVSEVKKKWQDLSSAVKKKEAEKRRYRKMTGGGPALPCDDMKSWEQLIIGTFSKSALEGVEGGVDSGAPSCVVLSEQATSYPFENHQDALATTIFTPVGIGMCTY</sequence>
<dbReference type="OrthoDB" id="9900437at2759"/>
<reference evidence="2" key="1">
    <citation type="submission" date="2025-08" db="UniProtKB">
        <authorList>
            <consortium name="RefSeq"/>
        </authorList>
    </citation>
    <scope>IDENTIFICATION</scope>
    <source>
        <tissue evidence="2">Whole sample</tissue>
    </source>
</reference>
<dbReference type="AlphaFoldDB" id="A0A8B8BSV7"/>
<accession>A0A8B8BSV7</accession>
<dbReference type="PANTHER" id="PTHR23098">
    <property type="entry name" value="AGAP001331-PA-RELATED"/>
    <property type="match status" value="1"/>
</dbReference>
<evidence type="ECO:0000313" key="1">
    <source>
        <dbReference type="Proteomes" id="UP000694844"/>
    </source>
</evidence>
<dbReference type="KEGG" id="cvn:111112859"/>
<proteinExistence type="predicted"/>
<keyword evidence="1" id="KW-1185">Reference proteome</keyword>
<dbReference type="PANTHER" id="PTHR23098:SF16">
    <property type="entry name" value="REGULATORY PROTEIN ZESTE"/>
    <property type="match status" value="1"/>
</dbReference>
<dbReference type="RefSeq" id="XP_022306422.1">
    <property type="nucleotide sequence ID" value="XM_022450714.1"/>
</dbReference>
<organism evidence="1 2">
    <name type="scientific">Crassostrea virginica</name>
    <name type="common">Eastern oyster</name>
    <dbReference type="NCBI Taxonomy" id="6565"/>
    <lineage>
        <taxon>Eukaryota</taxon>
        <taxon>Metazoa</taxon>
        <taxon>Spiralia</taxon>
        <taxon>Lophotrochozoa</taxon>
        <taxon>Mollusca</taxon>
        <taxon>Bivalvia</taxon>
        <taxon>Autobranchia</taxon>
        <taxon>Pteriomorphia</taxon>
        <taxon>Ostreida</taxon>
        <taxon>Ostreoidea</taxon>
        <taxon>Ostreidae</taxon>
        <taxon>Crassostrea</taxon>
    </lineage>
</organism>
<dbReference type="Proteomes" id="UP000694844">
    <property type="component" value="Chromosome 9"/>
</dbReference>
<name>A0A8B8BSV7_CRAVI</name>
<dbReference type="GO" id="GO:0005634">
    <property type="term" value="C:nucleus"/>
    <property type="evidence" value="ECO:0007669"/>
    <property type="project" value="TreeGrafter"/>
</dbReference>
<protein>
    <submittedName>
        <fullName evidence="2">Uncharacterized protein LOC111112859</fullName>
    </submittedName>
</protein>